<dbReference type="RefSeq" id="WP_156349366.1">
    <property type="nucleotide sequence ID" value="NZ_JAUJQA010000004.1"/>
</dbReference>
<evidence type="ECO:0000313" key="1">
    <source>
        <dbReference type="EMBL" id="MDN7522993.1"/>
    </source>
</evidence>
<keyword evidence="2" id="KW-1185">Reference proteome</keyword>
<sequence>MPLFKIFYRADKYFAKADSIKKLSEKGDLETGRLGAFTPDIRVNHEH</sequence>
<comment type="caution">
    <text evidence="1">The sequence shown here is derived from an EMBL/GenBank/DDBJ whole genome shotgun (WGS) entry which is preliminary data.</text>
</comment>
<dbReference type="EMBL" id="JAUJQL010000004">
    <property type="protein sequence ID" value="MDN7522993.1"/>
    <property type="molecule type" value="Genomic_DNA"/>
</dbReference>
<name>A0ABT8NN48_9BURK</name>
<evidence type="ECO:0000313" key="2">
    <source>
        <dbReference type="Proteomes" id="UP001172217"/>
    </source>
</evidence>
<protein>
    <submittedName>
        <fullName evidence="1">Uncharacterized protein</fullName>
    </submittedName>
</protein>
<organism evidence="1 2">
    <name type="scientific">Burkholderia orbicola</name>
    <dbReference type="NCBI Taxonomy" id="2978683"/>
    <lineage>
        <taxon>Bacteria</taxon>
        <taxon>Pseudomonadati</taxon>
        <taxon>Pseudomonadota</taxon>
        <taxon>Betaproteobacteria</taxon>
        <taxon>Burkholderiales</taxon>
        <taxon>Burkholderiaceae</taxon>
        <taxon>Burkholderia</taxon>
        <taxon>Burkholderia cepacia complex</taxon>
    </lineage>
</organism>
<gene>
    <name evidence="1" type="ORF">QZM70_08595</name>
</gene>
<dbReference type="Proteomes" id="UP001172217">
    <property type="component" value="Unassembled WGS sequence"/>
</dbReference>
<reference evidence="1" key="1">
    <citation type="submission" date="2023-07" db="EMBL/GenBank/DDBJ databases">
        <title>A collection of bacterial strains from the Burkholderia cepacia Research Laboratory and Repository.</title>
        <authorList>
            <person name="Lipuma J."/>
            <person name="Spilker T."/>
            <person name="Caverly L."/>
        </authorList>
    </citation>
    <scope>NUCLEOTIDE SEQUENCE</scope>
    <source>
        <strain evidence="1">AU45194</strain>
    </source>
</reference>
<proteinExistence type="predicted"/>
<accession>A0ABT8NN48</accession>